<dbReference type="SMART" id="SM00559">
    <property type="entry name" value="Ku78"/>
    <property type="match status" value="1"/>
</dbReference>
<dbReference type="EMBL" id="JAVDQT010000009">
    <property type="protein sequence ID" value="MDR6434273.1"/>
    <property type="molecule type" value="Genomic_DNA"/>
</dbReference>
<proteinExistence type="inferred from homology"/>
<keyword evidence="5" id="KW-1185">Reference proteome</keyword>
<evidence type="ECO:0000259" key="3">
    <source>
        <dbReference type="SMART" id="SM00559"/>
    </source>
</evidence>
<dbReference type="RefSeq" id="WP_310015630.1">
    <property type="nucleotide sequence ID" value="NZ_JAVDQT010000009.1"/>
</dbReference>
<comment type="function">
    <text evidence="2">With LigD forms a non-homologous end joining (NHEJ) DNA repair enzyme, which repairs dsDNA breaks with reduced fidelity. Binds linear dsDNA with 5'- and 3'- overhangs but not closed circular dsDNA nor ssDNA. Recruits and stimulates the ligase activity of LigD.</text>
</comment>
<evidence type="ECO:0000256" key="2">
    <source>
        <dbReference type="HAMAP-Rule" id="MF_01875"/>
    </source>
</evidence>
<feature type="domain" description="Ku" evidence="3">
    <location>
        <begin position="55"/>
        <end position="188"/>
    </location>
</feature>
<dbReference type="CDD" id="cd00789">
    <property type="entry name" value="KU_like"/>
    <property type="match status" value="1"/>
</dbReference>
<dbReference type="HAMAP" id="MF_01875">
    <property type="entry name" value="Prokaryotic_Ku"/>
    <property type="match status" value="1"/>
</dbReference>
<accession>A0ABU1MDZ3</accession>
<dbReference type="NCBIfam" id="TIGR02772">
    <property type="entry name" value="Ku_bact"/>
    <property type="match status" value="1"/>
</dbReference>
<dbReference type="Proteomes" id="UP001184614">
    <property type="component" value="Unassembled WGS sequence"/>
</dbReference>
<dbReference type="PANTHER" id="PTHR41251:SF1">
    <property type="entry name" value="NON-HOMOLOGOUS END JOINING PROTEIN KU"/>
    <property type="match status" value="1"/>
</dbReference>
<dbReference type="Pfam" id="PF02735">
    <property type="entry name" value="Ku"/>
    <property type="match status" value="1"/>
</dbReference>
<gene>
    <name evidence="2" type="primary">ku</name>
    <name evidence="4" type="ORF">J2782_004024</name>
</gene>
<keyword evidence="2" id="KW-0227">DNA damage</keyword>
<organism evidence="4 5">
    <name type="scientific">Brucella pseudogrignonensis</name>
    <dbReference type="NCBI Taxonomy" id="419475"/>
    <lineage>
        <taxon>Bacteria</taxon>
        <taxon>Pseudomonadati</taxon>
        <taxon>Pseudomonadota</taxon>
        <taxon>Alphaproteobacteria</taxon>
        <taxon>Hyphomicrobiales</taxon>
        <taxon>Brucellaceae</taxon>
        <taxon>Brucella/Ochrobactrum group</taxon>
        <taxon>Brucella</taxon>
    </lineage>
</organism>
<keyword evidence="1 2" id="KW-0238">DNA-binding</keyword>
<evidence type="ECO:0000313" key="5">
    <source>
        <dbReference type="Proteomes" id="UP001184614"/>
    </source>
</evidence>
<reference evidence="4 5" key="1">
    <citation type="submission" date="2023-07" db="EMBL/GenBank/DDBJ databases">
        <title>Sorghum-associated microbial communities from plants grown in Nebraska, USA.</title>
        <authorList>
            <person name="Schachtman D."/>
        </authorList>
    </citation>
    <scope>NUCLEOTIDE SEQUENCE [LARGE SCALE GENOMIC DNA]</scope>
    <source>
        <strain evidence="4 5">DS1730</strain>
    </source>
</reference>
<dbReference type="PIRSF" id="PIRSF006493">
    <property type="entry name" value="Prok_Ku"/>
    <property type="match status" value="1"/>
</dbReference>
<dbReference type="SUPFAM" id="SSF100939">
    <property type="entry name" value="SPOC domain-like"/>
    <property type="match status" value="1"/>
</dbReference>
<dbReference type="InterPro" id="IPR006164">
    <property type="entry name" value="DNA_bd_Ku70/Ku80"/>
</dbReference>
<keyword evidence="2" id="KW-0233">DNA recombination</keyword>
<comment type="similarity">
    <text evidence="2">Belongs to the prokaryotic Ku family.</text>
</comment>
<dbReference type="InterPro" id="IPR009187">
    <property type="entry name" value="Prok_Ku"/>
</dbReference>
<comment type="caution">
    <text evidence="4">The sequence shown here is derived from an EMBL/GenBank/DDBJ whole genome shotgun (WGS) entry which is preliminary data.</text>
</comment>
<evidence type="ECO:0000313" key="4">
    <source>
        <dbReference type="EMBL" id="MDR6434273.1"/>
    </source>
</evidence>
<name>A0ABU1MDZ3_9HYPH</name>
<keyword evidence="2" id="KW-0234">DNA repair</keyword>
<comment type="subunit">
    <text evidence="2">Homodimer. Interacts with LigD.</text>
</comment>
<dbReference type="PANTHER" id="PTHR41251">
    <property type="entry name" value="NON-HOMOLOGOUS END JOINING PROTEIN KU"/>
    <property type="match status" value="1"/>
</dbReference>
<evidence type="ECO:0000256" key="1">
    <source>
        <dbReference type="ARBA" id="ARBA00023125"/>
    </source>
</evidence>
<protein>
    <recommendedName>
        <fullName evidence="2">Non-homologous end joining protein Ku</fullName>
    </recommendedName>
</protein>
<sequence length="269" mass="31015">MAIRSYWKGYLKLSLVTCGVQMVPATSESERVRFHTLNRPTGNRVISQYVDSVTGKTVREEDEVKGYKRGEVDYVILEDDELENVSLDSTKTIDISTFIPRDSIEWIWLDTPYYLSPNEPVGQEAFSVIRDAMEAQKMVGISRLVIARRERAVMLEPRGKGIVLWTLRYGDEVRDEESYFKGVSKEKPDADMMQLVQKLIKSQTRNWDASMVIDPVQDRLLDIIETRKKMLKKPAKSRAKKQSHETADNVINIMDALRKSLAEQKQPRK</sequence>
<dbReference type="InterPro" id="IPR016194">
    <property type="entry name" value="SPOC-like_C_dom_sf"/>
</dbReference>
<dbReference type="Gene3D" id="2.40.290.10">
    <property type="match status" value="1"/>
</dbReference>